<dbReference type="Proteomes" id="UP000248806">
    <property type="component" value="Unassembled WGS sequence"/>
</dbReference>
<keyword evidence="1" id="KW-0812">Transmembrane</keyword>
<feature type="transmembrane region" description="Helical" evidence="1">
    <location>
        <begin position="6"/>
        <end position="27"/>
    </location>
</feature>
<organism evidence="2 3">
    <name type="scientific">Thermosporothrix hazakensis</name>
    <dbReference type="NCBI Taxonomy" id="644383"/>
    <lineage>
        <taxon>Bacteria</taxon>
        <taxon>Bacillati</taxon>
        <taxon>Chloroflexota</taxon>
        <taxon>Ktedonobacteria</taxon>
        <taxon>Ktedonobacterales</taxon>
        <taxon>Thermosporotrichaceae</taxon>
        <taxon>Thermosporothrix</taxon>
    </lineage>
</organism>
<proteinExistence type="predicted"/>
<evidence type="ECO:0000313" key="3">
    <source>
        <dbReference type="Proteomes" id="UP000248806"/>
    </source>
</evidence>
<dbReference type="AlphaFoldDB" id="A0A326TWQ3"/>
<gene>
    <name evidence="2" type="ORF">EI42_05909</name>
</gene>
<reference evidence="2 3" key="1">
    <citation type="submission" date="2018-06" db="EMBL/GenBank/DDBJ databases">
        <title>Genomic Encyclopedia of Archaeal and Bacterial Type Strains, Phase II (KMG-II): from individual species to whole genera.</title>
        <authorList>
            <person name="Goeker M."/>
        </authorList>
    </citation>
    <scope>NUCLEOTIDE SEQUENCE [LARGE SCALE GENOMIC DNA]</scope>
    <source>
        <strain evidence="2 3">ATCC BAA-1881</strain>
    </source>
</reference>
<dbReference type="EMBL" id="QKUF01000042">
    <property type="protein sequence ID" value="PZW20536.1"/>
    <property type="molecule type" value="Genomic_DNA"/>
</dbReference>
<sequence length="59" mass="6993">MPLLINCFIILLIVLGIIISIALNRPLARVLERYPKKNTPEIFYPFRNVYASPYNYNFY</sequence>
<protein>
    <submittedName>
        <fullName evidence="2">Uncharacterized protein</fullName>
    </submittedName>
</protein>
<keyword evidence="1" id="KW-1133">Transmembrane helix</keyword>
<evidence type="ECO:0000313" key="2">
    <source>
        <dbReference type="EMBL" id="PZW20536.1"/>
    </source>
</evidence>
<comment type="caution">
    <text evidence="2">The sequence shown here is derived from an EMBL/GenBank/DDBJ whole genome shotgun (WGS) entry which is preliminary data.</text>
</comment>
<accession>A0A326TWQ3</accession>
<evidence type="ECO:0000256" key="1">
    <source>
        <dbReference type="SAM" id="Phobius"/>
    </source>
</evidence>
<name>A0A326TWQ3_THEHA</name>
<keyword evidence="3" id="KW-1185">Reference proteome</keyword>
<keyword evidence="1" id="KW-0472">Membrane</keyword>